<dbReference type="InterPro" id="IPR032465">
    <property type="entry name" value="ACMSD"/>
</dbReference>
<keyword evidence="4" id="KW-1185">Reference proteome</keyword>
<evidence type="ECO:0000313" key="4">
    <source>
        <dbReference type="Proteomes" id="UP001370100"/>
    </source>
</evidence>
<name>A0ABU8N619_9PSEU</name>
<dbReference type="PANTHER" id="PTHR21240:SF28">
    <property type="entry name" value="ISO-OROTATE DECARBOXYLASE (EUROFUNG)"/>
    <property type="match status" value="1"/>
</dbReference>
<protein>
    <submittedName>
        <fullName evidence="3">Amidohydrolase family protein</fullName>
    </submittedName>
</protein>
<evidence type="ECO:0000256" key="1">
    <source>
        <dbReference type="ARBA" id="ARBA00023239"/>
    </source>
</evidence>
<proteinExistence type="predicted"/>
<sequence>MSIIDTDVHPNPRNADEIRKHLPAPWRDGFAMPRRPFYHNPIHANRLDATPPGGGPAASDPDFLREQLMGTYGIRHPILIPRTFANIHPNPDYGSAVATAFNAWLAETWLEAYNDDGAFKGSITINHHDPLAAAAEIDRWADHPHMVQVVTDSGARAPLGQRQYYPIYEACERHGLPFAMHPGTDGIGGNTLPTPGVPTHYIEYHCGMSLAFQAHLLSFLTEGVFERFPTLRIALLEGGVAWLAPLLWRLDAYWRALRKDTPWITRPPSEYLDEHVRLSTQPLERPGRDEHLLALFDAVGAERVLMFSSDYPHWDFDSPTRAFPSSMPDPLRQRIMHDTAAELYGL</sequence>
<reference evidence="3 4" key="1">
    <citation type="submission" date="2024-03" db="EMBL/GenBank/DDBJ databases">
        <title>Actinomycetospora sp. OC33-EN06, a novel actinomycete isolated from wild orchid (Aerides multiflora).</title>
        <authorList>
            <person name="Suriyachadkun C."/>
        </authorList>
    </citation>
    <scope>NUCLEOTIDE SEQUENCE [LARGE SCALE GENOMIC DNA]</scope>
    <source>
        <strain evidence="3 4">OC33-EN06</strain>
    </source>
</reference>
<dbReference type="Pfam" id="PF04909">
    <property type="entry name" value="Amidohydro_2"/>
    <property type="match status" value="1"/>
</dbReference>
<dbReference type="Proteomes" id="UP001370100">
    <property type="component" value="Unassembled WGS sequence"/>
</dbReference>
<dbReference type="InterPro" id="IPR032466">
    <property type="entry name" value="Metal_Hydrolase"/>
</dbReference>
<dbReference type="RefSeq" id="WP_337713852.1">
    <property type="nucleotide sequence ID" value="NZ_JBBEGL010000003.1"/>
</dbReference>
<evidence type="ECO:0000313" key="3">
    <source>
        <dbReference type="EMBL" id="MEJ2887377.1"/>
    </source>
</evidence>
<dbReference type="Gene3D" id="3.20.20.140">
    <property type="entry name" value="Metal-dependent hydrolases"/>
    <property type="match status" value="1"/>
</dbReference>
<gene>
    <name evidence="3" type="ORF">WCD41_13035</name>
</gene>
<comment type="caution">
    <text evidence="3">The sequence shown here is derived from an EMBL/GenBank/DDBJ whole genome shotgun (WGS) entry which is preliminary data.</text>
</comment>
<dbReference type="PANTHER" id="PTHR21240">
    <property type="entry name" value="2-AMINO-3-CARBOXYLMUCONATE-6-SEMIALDEHYDE DECARBOXYLASE"/>
    <property type="match status" value="1"/>
</dbReference>
<dbReference type="SUPFAM" id="SSF51556">
    <property type="entry name" value="Metallo-dependent hydrolases"/>
    <property type="match status" value="1"/>
</dbReference>
<keyword evidence="1" id="KW-0456">Lyase</keyword>
<evidence type="ECO:0000259" key="2">
    <source>
        <dbReference type="Pfam" id="PF04909"/>
    </source>
</evidence>
<organism evidence="3 4">
    <name type="scientific">Actinomycetospora aeridis</name>
    <dbReference type="NCBI Taxonomy" id="3129231"/>
    <lineage>
        <taxon>Bacteria</taxon>
        <taxon>Bacillati</taxon>
        <taxon>Actinomycetota</taxon>
        <taxon>Actinomycetes</taxon>
        <taxon>Pseudonocardiales</taxon>
        <taxon>Pseudonocardiaceae</taxon>
        <taxon>Actinomycetospora</taxon>
    </lineage>
</organism>
<dbReference type="InterPro" id="IPR006680">
    <property type="entry name" value="Amidohydro-rel"/>
</dbReference>
<dbReference type="EMBL" id="JBBEGL010000003">
    <property type="protein sequence ID" value="MEJ2887377.1"/>
    <property type="molecule type" value="Genomic_DNA"/>
</dbReference>
<feature type="domain" description="Amidohydrolase-related" evidence="2">
    <location>
        <begin position="12"/>
        <end position="346"/>
    </location>
</feature>
<accession>A0ABU8N619</accession>